<reference evidence="3" key="1">
    <citation type="submission" date="2021-01" db="EMBL/GenBank/DDBJ databases">
        <authorList>
            <person name="Zahm M."/>
            <person name="Roques C."/>
            <person name="Cabau C."/>
            <person name="Klopp C."/>
            <person name="Donnadieu C."/>
            <person name="Jouanno E."/>
            <person name="Lampietro C."/>
            <person name="Louis A."/>
            <person name="Herpin A."/>
            <person name="Echchiki A."/>
            <person name="Berthelot C."/>
            <person name="Parey E."/>
            <person name="Roest-Crollius H."/>
            <person name="Braasch I."/>
            <person name="Postlethwait J."/>
            <person name="Bobe J."/>
            <person name="Montfort J."/>
            <person name="Bouchez O."/>
            <person name="Begum T."/>
            <person name="Mejri S."/>
            <person name="Adams A."/>
            <person name="Chen W.-J."/>
            <person name="Guiguen Y."/>
        </authorList>
    </citation>
    <scope>NUCLEOTIDE SEQUENCE</scope>
    <source>
        <strain evidence="3">YG-15Mar2019-1</strain>
        <tissue evidence="3">Brain</tissue>
    </source>
</reference>
<dbReference type="Pfam" id="PF13873">
    <property type="entry name" value="Myb_DNA-bind_5"/>
    <property type="match status" value="1"/>
</dbReference>
<dbReference type="Proteomes" id="UP001046870">
    <property type="component" value="Chromosome 6"/>
</dbReference>
<dbReference type="EMBL" id="JAFDVH010000006">
    <property type="protein sequence ID" value="KAG7476755.1"/>
    <property type="molecule type" value="Genomic_DNA"/>
</dbReference>
<dbReference type="PANTHER" id="PTHR23098">
    <property type="entry name" value="AGAP001331-PA-RELATED"/>
    <property type="match status" value="1"/>
</dbReference>
<organism evidence="3 4">
    <name type="scientific">Megalops atlanticus</name>
    <name type="common">Tarpon</name>
    <name type="synonym">Clupea gigantea</name>
    <dbReference type="NCBI Taxonomy" id="7932"/>
    <lineage>
        <taxon>Eukaryota</taxon>
        <taxon>Metazoa</taxon>
        <taxon>Chordata</taxon>
        <taxon>Craniata</taxon>
        <taxon>Vertebrata</taxon>
        <taxon>Euteleostomi</taxon>
        <taxon>Actinopterygii</taxon>
        <taxon>Neopterygii</taxon>
        <taxon>Teleostei</taxon>
        <taxon>Elopiformes</taxon>
        <taxon>Megalopidae</taxon>
        <taxon>Megalops</taxon>
    </lineage>
</organism>
<evidence type="ECO:0000256" key="1">
    <source>
        <dbReference type="SAM" id="MobiDB-lite"/>
    </source>
</evidence>
<evidence type="ECO:0000313" key="3">
    <source>
        <dbReference type="EMBL" id="KAG7476755.1"/>
    </source>
</evidence>
<dbReference type="AlphaFoldDB" id="A0A9D3Q2S9"/>
<evidence type="ECO:0000259" key="2">
    <source>
        <dbReference type="Pfam" id="PF13873"/>
    </source>
</evidence>
<dbReference type="OrthoDB" id="8958277at2759"/>
<keyword evidence="4" id="KW-1185">Reference proteome</keyword>
<protein>
    <recommendedName>
        <fullName evidence="2">Myb/SANT-like DNA-binding domain-containing protein</fullName>
    </recommendedName>
</protein>
<proteinExistence type="predicted"/>
<dbReference type="PANTHER" id="PTHR23098:SF16">
    <property type="entry name" value="REGULATORY PROTEIN ZESTE"/>
    <property type="match status" value="1"/>
</dbReference>
<dbReference type="InterPro" id="IPR028002">
    <property type="entry name" value="Myb_DNA-bind_5"/>
</dbReference>
<feature type="region of interest" description="Disordered" evidence="1">
    <location>
        <begin position="121"/>
        <end position="151"/>
    </location>
</feature>
<feature type="domain" description="Myb/SANT-like DNA-binding" evidence="2">
    <location>
        <begin position="9"/>
        <end position="83"/>
    </location>
</feature>
<sequence length="333" mass="37001">MNEPRERLRKPNFTPDQIRVLLERVVAHGPQLYGEKVSPVSVRKRIWQEVTRAINEISHTERSLIEVQRRWQDERRRIKQRAQDLRRALAETGVPAGQLTPLEEAVMTTFDEAGVKEPIGEGTAGMSPIEQPAVSQHDTPVPSPAFTPTPATLDCVEDIKQEPSEPERPEGGDDAPQKWRFEWTAEDTSVALPTSEAPLMAQQHSKNSTPWRRRLRLRQRRAADRHWAGLTACLRNVASSASGLRSEVRVLSANILALRSELGALVGAVTAVASALQDHYSNEQSSVTQQNSQGRQVCTLPSTVDQSDMCTYPQGRGLKSMNHADISSQDDGV</sequence>
<accession>A0A9D3Q2S9</accession>
<gene>
    <name evidence="3" type="ORF">MATL_G00086100</name>
</gene>
<evidence type="ECO:0000313" key="4">
    <source>
        <dbReference type="Proteomes" id="UP001046870"/>
    </source>
</evidence>
<comment type="caution">
    <text evidence="3">The sequence shown here is derived from an EMBL/GenBank/DDBJ whole genome shotgun (WGS) entry which is preliminary data.</text>
</comment>
<name>A0A9D3Q2S9_MEGAT</name>
<dbReference type="GO" id="GO:0005634">
    <property type="term" value="C:nucleus"/>
    <property type="evidence" value="ECO:0007669"/>
    <property type="project" value="TreeGrafter"/>
</dbReference>